<feature type="domain" description="Enoyl-CoA hydratase/isomerase" evidence="4">
    <location>
        <begin position="13"/>
        <end position="333"/>
    </location>
</feature>
<dbReference type="GO" id="GO:0005829">
    <property type="term" value="C:cytosol"/>
    <property type="evidence" value="ECO:0007669"/>
    <property type="project" value="TreeGrafter"/>
</dbReference>
<evidence type="ECO:0000256" key="1">
    <source>
        <dbReference type="ARBA" id="ARBA00001709"/>
    </source>
</evidence>
<dbReference type="Proteomes" id="UP000184040">
    <property type="component" value="Unassembled WGS sequence"/>
</dbReference>
<dbReference type="EC" id="3.1.2.4" evidence="2"/>
<accession>A0A1M6KMS6</accession>
<dbReference type="InterPro" id="IPR032259">
    <property type="entry name" value="HIBYL-CoA-H"/>
</dbReference>
<dbReference type="Pfam" id="PF16113">
    <property type="entry name" value="ECH_2"/>
    <property type="match status" value="1"/>
</dbReference>
<evidence type="ECO:0000313" key="6">
    <source>
        <dbReference type="Proteomes" id="UP000184040"/>
    </source>
</evidence>
<evidence type="ECO:0000259" key="4">
    <source>
        <dbReference type="Pfam" id="PF16113"/>
    </source>
</evidence>
<dbReference type="PANTHER" id="PTHR43176:SF3">
    <property type="entry name" value="3-HYDROXYISOBUTYRYL-COA HYDROLASE, MITOCHONDRIAL"/>
    <property type="match status" value="1"/>
</dbReference>
<sequence length="344" mass="37339">MTDTLIRKTGRAGRITLNRPKALNALTHEQVLSIEDALDAWATDPEVRLVVIDAAGEKAFCAGGDITALYDAGRAGDLEGPRRFWREEYRLNAKMATYAKPIVTFMQGFTMGGGVGIGCHASHRVVGDGSRIAMPECGIGLVPDVGGSFLLARGPGFLGEYLGTTAHRMGPACAIRATFADHYIPEDQWPELIAGLEEDGIVQLVADRARDPGESPLTALQDRIYAHFGKDSMAEIASSLESEDSDFARDALKALSRVSPLSACVTIDLVRAVRAKLTIHHALEMEYRFTHRAVEKGDFLEGIRAAVIDKDRNPRWQHDGIADVAQARIDEMLAPLGASEEETT</sequence>
<gene>
    <name evidence="5" type="ORF">SAMN04488012_11268</name>
</gene>
<dbReference type="PANTHER" id="PTHR43176">
    <property type="entry name" value="3-HYDROXYISOBUTYRYL-COA HYDROLASE-RELATED"/>
    <property type="match status" value="1"/>
</dbReference>
<evidence type="ECO:0000313" key="5">
    <source>
        <dbReference type="EMBL" id="SHJ60231.1"/>
    </source>
</evidence>
<evidence type="ECO:0000256" key="2">
    <source>
        <dbReference type="ARBA" id="ARBA00011915"/>
    </source>
</evidence>
<dbReference type="SUPFAM" id="SSF52096">
    <property type="entry name" value="ClpP/crotonase"/>
    <property type="match status" value="1"/>
</dbReference>
<dbReference type="InterPro" id="IPR045004">
    <property type="entry name" value="ECH_dom"/>
</dbReference>
<name>A0A1M6KMS6_9RHOB</name>
<dbReference type="GO" id="GO:0006574">
    <property type="term" value="P:L-valine catabolic process"/>
    <property type="evidence" value="ECO:0007669"/>
    <property type="project" value="TreeGrafter"/>
</dbReference>
<dbReference type="AlphaFoldDB" id="A0A1M6KMS6"/>
<dbReference type="InterPro" id="IPR029045">
    <property type="entry name" value="ClpP/crotonase-like_dom_sf"/>
</dbReference>
<organism evidence="5 6">
    <name type="scientific">Palleronia salina</name>
    <dbReference type="NCBI Taxonomy" id="313368"/>
    <lineage>
        <taxon>Bacteria</taxon>
        <taxon>Pseudomonadati</taxon>
        <taxon>Pseudomonadota</taxon>
        <taxon>Alphaproteobacteria</taxon>
        <taxon>Rhodobacterales</taxon>
        <taxon>Roseobacteraceae</taxon>
        <taxon>Palleronia</taxon>
    </lineage>
</organism>
<dbReference type="EMBL" id="FQZA01000012">
    <property type="protein sequence ID" value="SHJ60231.1"/>
    <property type="molecule type" value="Genomic_DNA"/>
</dbReference>
<reference evidence="5 6" key="1">
    <citation type="submission" date="2016-11" db="EMBL/GenBank/DDBJ databases">
        <authorList>
            <person name="Jaros S."/>
            <person name="Januszkiewicz K."/>
            <person name="Wedrychowicz H."/>
        </authorList>
    </citation>
    <scope>NUCLEOTIDE SEQUENCE [LARGE SCALE GENOMIC DNA]</scope>
    <source>
        <strain evidence="5 6">DSM 26892</strain>
    </source>
</reference>
<keyword evidence="6" id="KW-1185">Reference proteome</keyword>
<dbReference type="CDD" id="cd06558">
    <property type="entry name" value="crotonase-like"/>
    <property type="match status" value="1"/>
</dbReference>
<dbReference type="STRING" id="313368.SAMN04488012_11268"/>
<dbReference type="Gene3D" id="3.90.226.10">
    <property type="entry name" value="2-enoyl-CoA Hydratase, Chain A, domain 1"/>
    <property type="match status" value="1"/>
</dbReference>
<comment type="catalytic activity">
    <reaction evidence="1">
        <text>3-hydroxy-2-methylpropanoyl-CoA + H2O = 3-hydroxy-2-methylpropanoate + CoA + H(+)</text>
        <dbReference type="Rhea" id="RHEA:20888"/>
        <dbReference type="ChEBI" id="CHEBI:11805"/>
        <dbReference type="ChEBI" id="CHEBI:15377"/>
        <dbReference type="ChEBI" id="CHEBI:15378"/>
        <dbReference type="ChEBI" id="CHEBI:57287"/>
        <dbReference type="ChEBI" id="CHEBI:57340"/>
        <dbReference type="EC" id="3.1.2.4"/>
    </reaction>
</comment>
<dbReference type="NCBIfam" id="NF004127">
    <property type="entry name" value="PRK05617.1"/>
    <property type="match status" value="1"/>
</dbReference>
<keyword evidence="3" id="KW-0378">Hydrolase</keyword>
<dbReference type="RefSeq" id="WP_073129554.1">
    <property type="nucleotide sequence ID" value="NZ_FQZA01000012.1"/>
</dbReference>
<proteinExistence type="predicted"/>
<dbReference type="GO" id="GO:0003860">
    <property type="term" value="F:3-hydroxyisobutyryl-CoA hydrolase activity"/>
    <property type="evidence" value="ECO:0007669"/>
    <property type="project" value="UniProtKB-EC"/>
</dbReference>
<protein>
    <recommendedName>
        <fullName evidence="2">3-hydroxyisobutyryl-CoA hydrolase</fullName>
        <ecNumber evidence="2">3.1.2.4</ecNumber>
    </recommendedName>
</protein>
<evidence type="ECO:0000256" key="3">
    <source>
        <dbReference type="ARBA" id="ARBA00022801"/>
    </source>
</evidence>